<sequence length="175" mass="18784">MTPTVLVAVALLLRAAPSLAASYDDLAQIVAPTVTCMGARCVARVIMPIRDQGRNKDVLNDIEIKTEFEEYDMALHFTGTLNREKIFDVEISGENPTAACHSMGDQGEDQPPLMLCMSFGDINSVGNSLQACATVGGGKINNPPTVVSQLGCFLADTQTSSMEHAIQPRRRAMPS</sequence>
<dbReference type="OrthoDB" id="10528939at2759"/>
<feature type="signal peptide" evidence="1">
    <location>
        <begin position="1"/>
        <end position="20"/>
    </location>
</feature>
<dbReference type="GeneID" id="117649573"/>
<accession>A0A6P8ZSZ7</accession>
<dbReference type="RefSeq" id="XP_034248352.1">
    <property type="nucleotide sequence ID" value="XM_034392461.1"/>
</dbReference>
<feature type="chain" id="PRO_5028025969" evidence="1">
    <location>
        <begin position="21"/>
        <end position="175"/>
    </location>
</feature>
<evidence type="ECO:0000259" key="2">
    <source>
        <dbReference type="Pfam" id="PF15998"/>
    </source>
</evidence>
<gene>
    <name evidence="4" type="primary">LOC117649573</name>
</gene>
<keyword evidence="1" id="KW-0732">Signal</keyword>
<protein>
    <submittedName>
        <fullName evidence="4">Uncharacterized protein LOC117649573</fullName>
    </submittedName>
</protein>
<dbReference type="InParanoid" id="A0A6P8ZSZ7"/>
<dbReference type="AlphaFoldDB" id="A0A6P8ZSZ7"/>
<dbReference type="InterPro" id="IPR031941">
    <property type="entry name" value="DUF4773"/>
</dbReference>
<feature type="domain" description="DUF4773" evidence="2">
    <location>
        <begin position="64"/>
        <end position="155"/>
    </location>
</feature>
<dbReference type="KEGG" id="tpal:117649573"/>
<organism evidence="4">
    <name type="scientific">Thrips palmi</name>
    <name type="common">Melon thrips</name>
    <dbReference type="NCBI Taxonomy" id="161013"/>
    <lineage>
        <taxon>Eukaryota</taxon>
        <taxon>Metazoa</taxon>
        <taxon>Ecdysozoa</taxon>
        <taxon>Arthropoda</taxon>
        <taxon>Hexapoda</taxon>
        <taxon>Insecta</taxon>
        <taxon>Pterygota</taxon>
        <taxon>Neoptera</taxon>
        <taxon>Paraneoptera</taxon>
        <taxon>Thysanoptera</taxon>
        <taxon>Terebrantia</taxon>
        <taxon>Thripoidea</taxon>
        <taxon>Thripidae</taxon>
        <taxon>Thrips</taxon>
    </lineage>
</organism>
<evidence type="ECO:0000313" key="3">
    <source>
        <dbReference type="Proteomes" id="UP000515158"/>
    </source>
</evidence>
<evidence type="ECO:0000313" key="4">
    <source>
        <dbReference type="RefSeq" id="XP_034248352.1"/>
    </source>
</evidence>
<dbReference type="Proteomes" id="UP000515158">
    <property type="component" value="Unplaced"/>
</dbReference>
<proteinExistence type="predicted"/>
<keyword evidence="3" id="KW-1185">Reference proteome</keyword>
<reference evidence="4" key="1">
    <citation type="submission" date="2025-08" db="UniProtKB">
        <authorList>
            <consortium name="RefSeq"/>
        </authorList>
    </citation>
    <scope>IDENTIFICATION</scope>
    <source>
        <tissue evidence="4">Total insect</tissue>
    </source>
</reference>
<evidence type="ECO:0000256" key="1">
    <source>
        <dbReference type="SAM" id="SignalP"/>
    </source>
</evidence>
<name>A0A6P8ZSZ7_THRPL</name>
<dbReference type="Pfam" id="PF15998">
    <property type="entry name" value="DUF4773"/>
    <property type="match status" value="1"/>
</dbReference>